<evidence type="ECO:0000256" key="1">
    <source>
        <dbReference type="ARBA" id="ARBA00004123"/>
    </source>
</evidence>
<dbReference type="GO" id="GO:0009736">
    <property type="term" value="P:cytokinin-activated signaling pathway"/>
    <property type="evidence" value="ECO:0007669"/>
    <property type="project" value="InterPro"/>
</dbReference>
<sequence>MALGFIGDWPRPFVIIEFVGDGWWDSSRILRHQRCGYLAFSQSVTSMNSEKSISIESIRNSSSLPKGVSILVVDCDPTCLTIISEMLCRFGYKVVTAKRAYDALAIAREEDDLQLVLAEAHLPDMDKYEFLERMGEMPKLPVVIMSADDNENTVLGSLFKGAALYLIKPITLNDMKNLWQFAFMKNSEKTLVADGVSSVQGESSEESASDEDTESQSFKNKRKQSLQKAKRIALEETEKDEEEENYDSSVLKKPKLTWTNELHDRFLQAIKVLGIDRAHPKKILKYMNTPRLKKENISSHLQKYRLSLKRDQDAIQKTMIRDPTGSSLTSYYPSSTFNLQGLLQVSNQQSSATSNQPELGNDLQRNLSSQMHMPFRGSADFPNCIDSSCCDPSNPTYGQLTPPVNQLDSTYPDSSYVGSWITSNELAGFFQIGNSSVEETLSGNMDPFGVDHIGFLSDTTQQEQLQQPYQPLPPPPQEPEEHDIFGVERGEIDELFDLLKDPNNMFNDEDLDDLWQSTSFVSSVTSMNREKSISVEPIRNSSSLPRDVSVLVVDGDSTYLTIISKMLYRFGYKVVTAKQGSDALAIAREKDDLQLVLTEAHLPDMDKYEFLERMREMSKLPVIIMSADDSEKAMLGSLFKGAVLHLVKPITLNDMKNLWQFALMKKSDKTLAADRISSGQRALSEESVNQPFENKKEQSQQKAKRKAPEETNKDEEEENYDSSVLKKPNLVWNNELQNKFPQAFNVLGIDTHPKKIIQHMNAPGLKRENISSHLQRYHLPLKCQQDAIQKTMIGESTGSSLGPYYPSSAVNLHGLHQFSNQQSVSTSYQPEFGNDLRRNLSSHMYTPFLGSAHFPNYVNSSLGSHYPSPAFNLHGLFQFPNQQAASTSYQPEFGNDLRRNLSSHMYMPFLGSAHFPNYVDSSLGSYYPSSAFNLHGLQFSNQQSASTSYQLVLGNGLQRNLSGHIYMPFVGSAHVPNYIDSSCSNPSNPMYGQLTPPVSQLGYTFPNSSHVGSWIISNELAGFVQIRNSSGEETVSRNMDPFGVHNIGFLSDNTQQEHLQQQQQFLQQQQQFLQQPYQPLPPPPQPPQEPK</sequence>
<dbReference type="Pfam" id="PF00072">
    <property type="entry name" value="Response_reg"/>
    <property type="match status" value="2"/>
</dbReference>
<dbReference type="InterPro" id="IPR011006">
    <property type="entry name" value="CheY-like_superfamily"/>
</dbReference>
<dbReference type="PANTHER" id="PTHR43874">
    <property type="entry name" value="TWO-COMPONENT RESPONSE REGULATOR"/>
    <property type="match status" value="1"/>
</dbReference>
<dbReference type="InterPro" id="IPR001789">
    <property type="entry name" value="Sig_transdc_resp-reg_receiver"/>
</dbReference>
<feature type="region of interest" description="Disordered" evidence="7">
    <location>
        <begin position="680"/>
        <end position="722"/>
    </location>
</feature>
<dbReference type="Proteomes" id="UP001459277">
    <property type="component" value="Unassembled WGS sequence"/>
</dbReference>
<accession>A0AAW2CWX9</accession>
<proteinExistence type="predicted"/>
<evidence type="ECO:0000256" key="7">
    <source>
        <dbReference type="SAM" id="MobiDB-lite"/>
    </source>
</evidence>
<dbReference type="EMBL" id="JAZDWU010000005">
    <property type="protein sequence ID" value="KAL0002577.1"/>
    <property type="molecule type" value="Genomic_DNA"/>
</dbReference>
<feature type="compositionally biased region" description="Acidic residues" evidence="7">
    <location>
        <begin position="203"/>
        <end position="214"/>
    </location>
</feature>
<evidence type="ECO:0000256" key="6">
    <source>
        <dbReference type="PROSITE-ProRule" id="PRU00169"/>
    </source>
</evidence>
<protein>
    <recommendedName>
        <fullName evidence="8">Response regulatory domain-containing protein</fullName>
    </recommendedName>
</protein>
<keyword evidence="2" id="KW-0902">Two-component regulatory system</keyword>
<dbReference type="InterPro" id="IPR001005">
    <property type="entry name" value="SANT/Myb"/>
</dbReference>
<keyword evidence="3" id="KW-0805">Transcription regulation</keyword>
<dbReference type="GO" id="GO:0003677">
    <property type="term" value="F:DNA binding"/>
    <property type="evidence" value="ECO:0007669"/>
    <property type="project" value="InterPro"/>
</dbReference>
<dbReference type="CDD" id="cd17584">
    <property type="entry name" value="REC_typeB_ARR-like"/>
    <property type="match status" value="2"/>
</dbReference>
<dbReference type="InterPro" id="IPR006447">
    <property type="entry name" value="Myb_dom_plants"/>
</dbReference>
<dbReference type="Gene3D" id="1.10.10.60">
    <property type="entry name" value="Homeodomain-like"/>
    <property type="match status" value="2"/>
</dbReference>
<evidence type="ECO:0000256" key="4">
    <source>
        <dbReference type="ARBA" id="ARBA00023163"/>
    </source>
</evidence>
<feature type="domain" description="Response regulatory" evidence="8">
    <location>
        <begin position="549"/>
        <end position="663"/>
    </location>
</feature>
<evidence type="ECO:0000256" key="3">
    <source>
        <dbReference type="ARBA" id="ARBA00023015"/>
    </source>
</evidence>
<dbReference type="SUPFAM" id="SSF52172">
    <property type="entry name" value="CheY-like"/>
    <property type="match status" value="2"/>
</dbReference>
<comment type="subcellular location">
    <subcellularLocation>
        <location evidence="1">Nucleus</location>
    </subcellularLocation>
</comment>
<reference evidence="9 10" key="1">
    <citation type="submission" date="2024-01" db="EMBL/GenBank/DDBJ databases">
        <title>A telomere-to-telomere, gap-free genome of sweet tea (Lithocarpus litseifolius).</title>
        <authorList>
            <person name="Zhou J."/>
        </authorList>
    </citation>
    <scope>NUCLEOTIDE SEQUENCE [LARGE SCALE GENOMIC DNA]</scope>
    <source>
        <strain evidence="9">Zhou-2022a</strain>
        <tissue evidence="9">Leaf</tissue>
    </source>
</reference>
<name>A0AAW2CWX9_9ROSI</name>
<dbReference type="SMART" id="SM00448">
    <property type="entry name" value="REC"/>
    <property type="match status" value="2"/>
</dbReference>
<dbReference type="PROSITE" id="PS50110">
    <property type="entry name" value="RESPONSE_REGULATORY"/>
    <property type="match status" value="2"/>
</dbReference>
<feature type="compositionally biased region" description="Polar residues" evidence="7">
    <location>
        <begin position="680"/>
        <end position="692"/>
    </location>
</feature>
<dbReference type="AlphaFoldDB" id="A0AAW2CWX9"/>
<feature type="region of interest" description="Disordered" evidence="7">
    <location>
        <begin position="1066"/>
        <end position="1091"/>
    </location>
</feature>
<dbReference type="GO" id="GO:0005634">
    <property type="term" value="C:nucleus"/>
    <property type="evidence" value="ECO:0007669"/>
    <property type="project" value="UniProtKB-SubCell"/>
</dbReference>
<evidence type="ECO:0000313" key="9">
    <source>
        <dbReference type="EMBL" id="KAL0002577.1"/>
    </source>
</evidence>
<comment type="caution">
    <text evidence="9">The sequence shown here is derived from an EMBL/GenBank/DDBJ whole genome shotgun (WGS) entry which is preliminary data.</text>
</comment>
<dbReference type="InterPro" id="IPR045279">
    <property type="entry name" value="ARR-like"/>
</dbReference>
<feature type="domain" description="Response regulatory" evidence="8">
    <location>
        <begin position="69"/>
        <end position="183"/>
    </location>
</feature>
<organism evidence="9 10">
    <name type="scientific">Lithocarpus litseifolius</name>
    <dbReference type="NCBI Taxonomy" id="425828"/>
    <lineage>
        <taxon>Eukaryota</taxon>
        <taxon>Viridiplantae</taxon>
        <taxon>Streptophyta</taxon>
        <taxon>Embryophyta</taxon>
        <taxon>Tracheophyta</taxon>
        <taxon>Spermatophyta</taxon>
        <taxon>Magnoliopsida</taxon>
        <taxon>eudicotyledons</taxon>
        <taxon>Gunneridae</taxon>
        <taxon>Pentapetalae</taxon>
        <taxon>rosids</taxon>
        <taxon>fabids</taxon>
        <taxon>Fagales</taxon>
        <taxon>Fagaceae</taxon>
        <taxon>Lithocarpus</taxon>
    </lineage>
</organism>
<gene>
    <name evidence="9" type="ORF">SO802_016358</name>
</gene>
<keyword evidence="10" id="KW-1185">Reference proteome</keyword>
<keyword evidence="5" id="KW-0539">Nucleus</keyword>
<dbReference type="Pfam" id="PF00249">
    <property type="entry name" value="Myb_DNA-binding"/>
    <property type="match status" value="1"/>
</dbReference>
<evidence type="ECO:0000259" key="8">
    <source>
        <dbReference type="PROSITE" id="PS50110"/>
    </source>
</evidence>
<feature type="compositionally biased region" description="Low complexity" evidence="7">
    <location>
        <begin position="1066"/>
        <end position="1077"/>
    </location>
</feature>
<evidence type="ECO:0000256" key="2">
    <source>
        <dbReference type="ARBA" id="ARBA00023012"/>
    </source>
</evidence>
<keyword evidence="4" id="KW-0804">Transcription</keyword>
<comment type="caution">
    <text evidence="6">Lacks conserved residue(s) required for the propagation of feature annotation.</text>
</comment>
<evidence type="ECO:0000313" key="10">
    <source>
        <dbReference type="Proteomes" id="UP001459277"/>
    </source>
</evidence>
<feature type="region of interest" description="Disordered" evidence="7">
    <location>
        <begin position="195"/>
        <end position="224"/>
    </location>
</feature>
<dbReference type="SUPFAM" id="SSF46689">
    <property type="entry name" value="Homeodomain-like"/>
    <property type="match status" value="2"/>
</dbReference>
<dbReference type="GO" id="GO:0000160">
    <property type="term" value="P:phosphorelay signal transduction system"/>
    <property type="evidence" value="ECO:0007669"/>
    <property type="project" value="UniProtKB-KW"/>
</dbReference>
<dbReference type="FunFam" id="1.10.10.60:FF:000007">
    <property type="entry name" value="Two-component response regulator"/>
    <property type="match status" value="1"/>
</dbReference>
<evidence type="ECO:0000256" key="5">
    <source>
        <dbReference type="ARBA" id="ARBA00023242"/>
    </source>
</evidence>
<dbReference type="InterPro" id="IPR009057">
    <property type="entry name" value="Homeodomain-like_sf"/>
</dbReference>
<dbReference type="Gene3D" id="3.40.50.2300">
    <property type="match status" value="2"/>
</dbReference>
<feature type="compositionally biased region" description="Pro residues" evidence="7">
    <location>
        <begin position="1078"/>
        <end position="1091"/>
    </location>
</feature>
<dbReference type="PANTHER" id="PTHR43874:SF58">
    <property type="entry name" value="TWO-COMPONENT RESPONSE REGULATOR-LIKE APRR8-RELATED"/>
    <property type="match status" value="1"/>
</dbReference>
<dbReference type="NCBIfam" id="TIGR01557">
    <property type="entry name" value="myb_SHAQKYF"/>
    <property type="match status" value="2"/>
</dbReference>